<accession>A0A6N7ZJL1</accession>
<dbReference type="InterPro" id="IPR058593">
    <property type="entry name" value="ARB_07466-like_C"/>
</dbReference>
<comment type="caution">
    <text evidence="3">The sequence shown here is derived from an EMBL/GenBank/DDBJ whole genome shotgun (WGS) entry which is preliminary data.</text>
</comment>
<dbReference type="AlphaFoldDB" id="A0A6N7ZJL1"/>
<dbReference type="Proteomes" id="UP000440668">
    <property type="component" value="Unassembled WGS sequence"/>
</dbReference>
<gene>
    <name evidence="3" type="ORF">GJV82_11700</name>
</gene>
<evidence type="ECO:0000256" key="1">
    <source>
        <dbReference type="SAM" id="MobiDB-lite"/>
    </source>
</evidence>
<organism evidence="3 4">
    <name type="scientific">Cellulosimicrobium composti</name>
    <dbReference type="NCBI Taxonomy" id="2672572"/>
    <lineage>
        <taxon>Bacteria</taxon>
        <taxon>Bacillati</taxon>
        <taxon>Actinomycetota</taxon>
        <taxon>Actinomycetes</taxon>
        <taxon>Micrococcales</taxon>
        <taxon>Promicromonosporaceae</taxon>
        <taxon>Cellulosimicrobium</taxon>
    </lineage>
</organism>
<reference evidence="3 4" key="1">
    <citation type="submission" date="2019-11" db="EMBL/GenBank/DDBJ databases">
        <title>Cellulosimicrobium composti sp. nov. isolated from a compost.</title>
        <authorList>
            <person name="Yang Y."/>
        </authorList>
    </citation>
    <scope>NUCLEOTIDE SEQUENCE [LARGE SCALE GENOMIC DNA]</scope>
    <source>
        <strain evidence="3 4">BIT-GX5</strain>
    </source>
</reference>
<feature type="region of interest" description="Disordered" evidence="1">
    <location>
        <begin position="93"/>
        <end position="134"/>
    </location>
</feature>
<dbReference type="EMBL" id="WMKA01000025">
    <property type="protein sequence ID" value="MTG89602.1"/>
    <property type="molecule type" value="Genomic_DNA"/>
</dbReference>
<feature type="domain" description="SH3b" evidence="2">
    <location>
        <begin position="158"/>
        <end position="226"/>
    </location>
</feature>
<name>A0A6N7ZJL1_9MICO</name>
<dbReference type="Pfam" id="PF08239">
    <property type="entry name" value="SH3_3"/>
    <property type="match status" value="1"/>
</dbReference>
<dbReference type="PROSITE" id="PS51781">
    <property type="entry name" value="SH3B"/>
    <property type="match status" value="1"/>
</dbReference>
<sequence length="360" mass="37407">MRPIAPAHESARCASVPNARNVRLDFPDHGLVTLARSCPRRTGALMSRGRHSAAPASPARSFRLPSLPTMPVRSLKLPALALVTLLGSGVVGTGPQAAEGNPDLAPLSVEPTAERTQAAVSRSSERTAPPPTVKEAPVVETAAKIVVVPAAEVAPPPEPEPVVTGQLWTTDAVNVRTGPSADAERVATAEFAQAVDVTGTTEGDWSQVVWDGSAAWIKTSFLSSSQPEARTATTTTSAGGTSDAACSVSSGIESSLQANARAVYRSVCAHFPQVTSYGGIRPGDSGDHGTGRALDIMISGDTGWQIARYLQANAGALGITYLIYQQQIWMAGDPASAWSGMEDRGGTTANHFDHVHVSTS</sequence>
<protein>
    <submittedName>
        <fullName evidence="3">SH3 domain-containing protein</fullName>
    </submittedName>
</protein>
<evidence type="ECO:0000313" key="3">
    <source>
        <dbReference type="EMBL" id="MTG89602.1"/>
    </source>
</evidence>
<proteinExistence type="predicted"/>
<evidence type="ECO:0000313" key="4">
    <source>
        <dbReference type="Proteomes" id="UP000440668"/>
    </source>
</evidence>
<evidence type="ECO:0000259" key="2">
    <source>
        <dbReference type="PROSITE" id="PS51781"/>
    </source>
</evidence>
<dbReference type="Gene3D" id="2.30.30.40">
    <property type="entry name" value="SH3 Domains"/>
    <property type="match status" value="1"/>
</dbReference>
<dbReference type="Pfam" id="PF26571">
    <property type="entry name" value="VldE"/>
    <property type="match status" value="1"/>
</dbReference>
<dbReference type="InterPro" id="IPR003646">
    <property type="entry name" value="SH3-like_bac-type"/>
</dbReference>